<evidence type="ECO:0000256" key="8">
    <source>
        <dbReference type="ARBA" id="ARBA00058118"/>
    </source>
</evidence>
<evidence type="ECO:0000256" key="9">
    <source>
        <dbReference type="HAMAP-Rule" id="MF_01925"/>
    </source>
</evidence>
<dbReference type="Pfam" id="PF03807">
    <property type="entry name" value="F420_oxidored"/>
    <property type="match status" value="1"/>
</dbReference>
<reference evidence="14 15" key="1">
    <citation type="journal article" date="2015" name="Genome Announc.">
        <title>Expanding the biotechnology potential of lactobacilli through comparative genomics of 213 strains and associated genera.</title>
        <authorList>
            <person name="Sun Z."/>
            <person name="Harris H.M."/>
            <person name="McCann A."/>
            <person name="Guo C."/>
            <person name="Argimon S."/>
            <person name="Zhang W."/>
            <person name="Yang X."/>
            <person name="Jeffery I.B."/>
            <person name="Cooney J.C."/>
            <person name="Kagawa T.F."/>
            <person name="Liu W."/>
            <person name="Song Y."/>
            <person name="Salvetti E."/>
            <person name="Wrobel A."/>
            <person name="Rasinkangas P."/>
            <person name="Parkhill J."/>
            <person name="Rea M.C."/>
            <person name="O'Sullivan O."/>
            <person name="Ritari J."/>
            <person name="Douillard F.P."/>
            <person name="Paul Ross R."/>
            <person name="Yang R."/>
            <person name="Briner A.E."/>
            <person name="Felis G.E."/>
            <person name="de Vos W.M."/>
            <person name="Barrangou R."/>
            <person name="Klaenhammer T.R."/>
            <person name="Caufield P.W."/>
            <person name="Cui Y."/>
            <person name="Zhang H."/>
            <person name="O'Toole P.W."/>
        </authorList>
    </citation>
    <scope>NUCLEOTIDE SEQUENCE [LARGE SCALE GENOMIC DNA]</scope>
    <source>
        <strain evidence="14 15">DSM 21116</strain>
    </source>
</reference>
<dbReference type="InterPro" id="IPR008927">
    <property type="entry name" value="6-PGluconate_DH-like_C_sf"/>
</dbReference>
<dbReference type="GO" id="GO:0055129">
    <property type="term" value="P:L-proline biosynthetic process"/>
    <property type="evidence" value="ECO:0007669"/>
    <property type="project" value="UniProtKB-UniRule"/>
</dbReference>
<dbReference type="AlphaFoldDB" id="A0A0R2CQM3"/>
<evidence type="ECO:0000256" key="10">
    <source>
        <dbReference type="NCBIfam" id="TIGR00112"/>
    </source>
</evidence>
<dbReference type="InterPro" id="IPR000304">
    <property type="entry name" value="Pyrroline-COOH_reductase"/>
</dbReference>
<comment type="catalytic activity">
    <reaction evidence="9">
        <text>L-proline + NAD(+) = (S)-1-pyrroline-5-carboxylate + NADH + 2 H(+)</text>
        <dbReference type="Rhea" id="RHEA:14105"/>
        <dbReference type="ChEBI" id="CHEBI:15378"/>
        <dbReference type="ChEBI" id="CHEBI:17388"/>
        <dbReference type="ChEBI" id="CHEBI:57540"/>
        <dbReference type="ChEBI" id="CHEBI:57945"/>
        <dbReference type="ChEBI" id="CHEBI:60039"/>
        <dbReference type="EC" id="1.5.1.2"/>
    </reaction>
</comment>
<dbReference type="SUPFAM" id="SSF51735">
    <property type="entry name" value="NAD(P)-binding Rossmann-fold domains"/>
    <property type="match status" value="1"/>
</dbReference>
<feature type="domain" description="Pyrroline-5-carboxylate reductase dimerisation" evidence="13">
    <location>
        <begin position="162"/>
        <end position="264"/>
    </location>
</feature>
<evidence type="ECO:0000256" key="6">
    <source>
        <dbReference type="ARBA" id="ARBA00022857"/>
    </source>
</evidence>
<keyword evidence="15" id="KW-1185">Reference proteome</keyword>
<dbReference type="NCBIfam" id="TIGR00112">
    <property type="entry name" value="proC"/>
    <property type="match status" value="1"/>
</dbReference>
<evidence type="ECO:0000256" key="5">
    <source>
        <dbReference type="ARBA" id="ARBA00022650"/>
    </source>
</evidence>
<comment type="subcellular location">
    <subcellularLocation>
        <location evidence="1 9">Cytoplasm</location>
    </subcellularLocation>
</comment>
<dbReference type="FunFam" id="3.40.50.720:FF:000190">
    <property type="entry name" value="Pyrroline-5-carboxylate reductase"/>
    <property type="match status" value="1"/>
</dbReference>
<protein>
    <recommendedName>
        <fullName evidence="9 10">Pyrroline-5-carboxylate reductase</fullName>
        <shortName evidence="9">P5C reductase</shortName>
        <shortName evidence="9">P5CR</shortName>
        <ecNumber evidence="9 10">1.5.1.2</ecNumber>
    </recommendedName>
    <alternativeName>
        <fullName evidence="9">PCA reductase</fullName>
    </alternativeName>
</protein>
<dbReference type="EMBL" id="AYZE01000015">
    <property type="protein sequence ID" value="KRM90492.1"/>
    <property type="molecule type" value="Genomic_DNA"/>
</dbReference>
<evidence type="ECO:0000259" key="12">
    <source>
        <dbReference type="Pfam" id="PF03807"/>
    </source>
</evidence>
<dbReference type="PATRIC" id="fig|1423729.3.peg.1418"/>
<gene>
    <name evidence="9" type="primary">proC</name>
    <name evidence="14" type="ORF">FC80_GL001397</name>
</gene>
<evidence type="ECO:0000256" key="2">
    <source>
        <dbReference type="ARBA" id="ARBA00005525"/>
    </source>
</evidence>
<dbReference type="RefSeq" id="WP_057829606.1">
    <property type="nucleotide sequence ID" value="NZ_AYZE01000015.1"/>
</dbReference>
<dbReference type="HAMAP" id="MF_01925">
    <property type="entry name" value="P5C_reductase"/>
    <property type="match status" value="1"/>
</dbReference>
<comment type="caution">
    <text evidence="14">The sequence shown here is derived from an EMBL/GenBank/DDBJ whole genome shotgun (WGS) entry which is preliminary data.</text>
</comment>
<evidence type="ECO:0000313" key="15">
    <source>
        <dbReference type="Proteomes" id="UP000051131"/>
    </source>
</evidence>
<comment type="catalytic activity">
    <reaction evidence="9">
        <text>L-proline + NADP(+) = (S)-1-pyrroline-5-carboxylate + NADPH + 2 H(+)</text>
        <dbReference type="Rhea" id="RHEA:14109"/>
        <dbReference type="ChEBI" id="CHEBI:15378"/>
        <dbReference type="ChEBI" id="CHEBI:17388"/>
        <dbReference type="ChEBI" id="CHEBI:57783"/>
        <dbReference type="ChEBI" id="CHEBI:58349"/>
        <dbReference type="ChEBI" id="CHEBI:60039"/>
        <dbReference type="EC" id="1.5.1.2"/>
    </reaction>
</comment>
<dbReference type="SUPFAM" id="SSF48179">
    <property type="entry name" value="6-phosphogluconate dehydrogenase C-terminal domain-like"/>
    <property type="match status" value="1"/>
</dbReference>
<evidence type="ECO:0000256" key="1">
    <source>
        <dbReference type="ARBA" id="ARBA00004496"/>
    </source>
</evidence>
<keyword evidence="6 9" id="KW-0521">NADP</keyword>
<dbReference type="Pfam" id="PF14748">
    <property type="entry name" value="P5CR_dimer"/>
    <property type="match status" value="1"/>
</dbReference>
<dbReference type="Gene3D" id="3.40.50.720">
    <property type="entry name" value="NAD(P)-binding Rossmann-like Domain"/>
    <property type="match status" value="1"/>
</dbReference>
<dbReference type="PIRSF" id="PIRSF000193">
    <property type="entry name" value="Pyrrol-5-carb_rd"/>
    <property type="match status" value="1"/>
</dbReference>
<dbReference type="InterPro" id="IPR036291">
    <property type="entry name" value="NAD(P)-bd_dom_sf"/>
</dbReference>
<keyword evidence="4 9" id="KW-0028">Amino-acid biosynthesis</keyword>
<evidence type="ECO:0000256" key="4">
    <source>
        <dbReference type="ARBA" id="ARBA00022605"/>
    </source>
</evidence>
<dbReference type="PANTHER" id="PTHR11645">
    <property type="entry name" value="PYRROLINE-5-CARBOXYLATE REDUCTASE"/>
    <property type="match status" value="1"/>
</dbReference>
<evidence type="ECO:0000313" key="14">
    <source>
        <dbReference type="EMBL" id="KRM90492.1"/>
    </source>
</evidence>
<feature type="binding site" evidence="11">
    <location>
        <begin position="68"/>
        <end position="71"/>
    </location>
    <ligand>
        <name>NADP(+)</name>
        <dbReference type="ChEBI" id="CHEBI:58349"/>
    </ligand>
</feature>
<dbReference type="UniPathway" id="UPA00098">
    <property type="reaction ID" value="UER00361"/>
</dbReference>
<dbReference type="Proteomes" id="UP000051131">
    <property type="component" value="Unassembled WGS sequence"/>
</dbReference>
<comment type="function">
    <text evidence="8 9">Catalyzes the reduction of 1-pyrroline-5-carboxylate (PCA) to L-proline.</text>
</comment>
<dbReference type="InterPro" id="IPR028939">
    <property type="entry name" value="P5C_Rdtase_cat_N"/>
</dbReference>
<evidence type="ECO:0000259" key="13">
    <source>
        <dbReference type="Pfam" id="PF14748"/>
    </source>
</evidence>
<dbReference type="GO" id="GO:0004735">
    <property type="term" value="F:pyrroline-5-carboxylate reductase activity"/>
    <property type="evidence" value="ECO:0007669"/>
    <property type="project" value="UniProtKB-UniRule"/>
</dbReference>
<keyword evidence="7 9" id="KW-0560">Oxidoreductase</keyword>
<feature type="binding site" evidence="11">
    <location>
        <position position="55"/>
    </location>
    <ligand>
        <name>NADPH</name>
        <dbReference type="ChEBI" id="CHEBI:57783"/>
    </ligand>
</feature>
<dbReference type="PANTHER" id="PTHR11645:SF0">
    <property type="entry name" value="PYRROLINE-5-CARBOXYLATE REDUCTASE 3"/>
    <property type="match status" value="1"/>
</dbReference>
<dbReference type="InterPro" id="IPR029036">
    <property type="entry name" value="P5CR_dimer"/>
</dbReference>
<name>A0A0R2CQM3_9LACO</name>
<keyword evidence="5 9" id="KW-0641">Proline biosynthesis</keyword>
<proteinExistence type="inferred from homology"/>
<comment type="similarity">
    <text evidence="2 9">Belongs to the pyrroline-5-carboxylate reductase family.</text>
</comment>
<organism evidence="14 15">
    <name type="scientific">Liquorilactobacillus cacaonum DSM 21116</name>
    <dbReference type="NCBI Taxonomy" id="1423729"/>
    <lineage>
        <taxon>Bacteria</taxon>
        <taxon>Bacillati</taxon>
        <taxon>Bacillota</taxon>
        <taxon>Bacilli</taxon>
        <taxon>Lactobacillales</taxon>
        <taxon>Lactobacillaceae</taxon>
        <taxon>Liquorilactobacillus</taxon>
    </lineage>
</organism>
<evidence type="ECO:0000256" key="11">
    <source>
        <dbReference type="PIRSR" id="PIRSR000193-1"/>
    </source>
</evidence>
<accession>A0A0R2CQM3</accession>
<evidence type="ECO:0000256" key="7">
    <source>
        <dbReference type="ARBA" id="ARBA00023002"/>
    </source>
</evidence>
<dbReference type="STRING" id="1423729.FC80_GL001397"/>
<comment type="pathway">
    <text evidence="9">Amino-acid biosynthesis; L-proline biosynthesis; L-proline from L-glutamate 5-semialdehyde: step 1/1.</text>
</comment>
<dbReference type="FunFam" id="1.10.3730.10:FF:000001">
    <property type="entry name" value="Pyrroline-5-carboxylate reductase"/>
    <property type="match status" value="1"/>
</dbReference>
<feature type="binding site" evidence="11">
    <location>
        <position position="34"/>
    </location>
    <ligand>
        <name>NADP(+)</name>
        <dbReference type="ChEBI" id="CHEBI:58349"/>
    </ligand>
</feature>
<feature type="binding site" evidence="11">
    <location>
        <begin position="6"/>
        <end position="11"/>
    </location>
    <ligand>
        <name>NADP(+)</name>
        <dbReference type="ChEBI" id="CHEBI:58349"/>
    </ligand>
</feature>
<dbReference type="EC" id="1.5.1.2" evidence="9 10"/>
<feature type="domain" description="Pyrroline-5-carboxylate reductase catalytic N-terminal" evidence="12">
    <location>
        <begin position="2"/>
        <end position="96"/>
    </location>
</feature>
<sequence length="267" mass="28991">MKIGFIGAGNMAKAIIDGWVARKTIDTKDILIHSAHRNNYESYANRMGIKAYGTNSDLVRDADIIFMAVKPFILASVIDEIKEVVTEKKLIISMASGVSLAEINDCFGDNKEIPTIRIMPNVNVEINEGMTAFVRNKFVSDIIYEQIKSLFDDLGRTLEMPEKDFSIFVALAGSSPAYVYYFIDAMARSGVKYGLTKKEATEIAAQAVLGSAQKVLVGTKSPMDMVDEVCSPGGTTIAGLLAMEEAGFLTAVVKGIDATVLKDQATH</sequence>
<dbReference type="OrthoDB" id="9805754at2"/>
<keyword evidence="3 9" id="KW-0963">Cytoplasm</keyword>
<dbReference type="Gene3D" id="1.10.3730.10">
    <property type="entry name" value="ProC C-terminal domain-like"/>
    <property type="match status" value="1"/>
</dbReference>
<dbReference type="GO" id="GO:0005737">
    <property type="term" value="C:cytoplasm"/>
    <property type="evidence" value="ECO:0007669"/>
    <property type="project" value="UniProtKB-SubCell"/>
</dbReference>
<evidence type="ECO:0000256" key="3">
    <source>
        <dbReference type="ARBA" id="ARBA00022490"/>
    </source>
</evidence>